<reference evidence="1 2" key="1">
    <citation type="submission" date="2018-01" db="EMBL/GenBank/DDBJ databases">
        <authorList>
            <person name="Clerissi C."/>
        </authorList>
    </citation>
    <scope>NUCLEOTIDE SEQUENCE [LARGE SCALE GENOMIC DNA]</scope>
    <source>
        <strain evidence="1">Cupriavidus taiwanensis STM 8556</strain>
    </source>
</reference>
<gene>
    <name evidence="1" type="ORF">CBM2613_B10324</name>
</gene>
<dbReference type="AlphaFoldDB" id="A0A976AZX6"/>
<dbReference type="EMBL" id="OFTH01000034">
    <property type="protein sequence ID" value="SOZ66522.1"/>
    <property type="molecule type" value="Genomic_DNA"/>
</dbReference>
<comment type="caution">
    <text evidence="1">The sequence shown here is derived from an EMBL/GenBank/DDBJ whole genome shotgun (WGS) entry which is preliminary data.</text>
</comment>
<name>A0A976AZX6_9BURK</name>
<protein>
    <submittedName>
        <fullName evidence="1">Uncharacterized protein</fullName>
    </submittedName>
</protein>
<organism evidence="1 2">
    <name type="scientific">Cupriavidus taiwanensis</name>
    <dbReference type="NCBI Taxonomy" id="164546"/>
    <lineage>
        <taxon>Bacteria</taxon>
        <taxon>Pseudomonadati</taxon>
        <taxon>Pseudomonadota</taxon>
        <taxon>Betaproteobacteria</taxon>
        <taxon>Burkholderiales</taxon>
        <taxon>Burkholderiaceae</taxon>
        <taxon>Cupriavidus</taxon>
    </lineage>
</organism>
<sequence length="56" mass="6433">MRVILKGEKQASRTQARVASLHHCADKEARFALHSAHSRYSVCRRLHLHASIKRTL</sequence>
<accession>A0A976AZX6</accession>
<dbReference type="Proteomes" id="UP000256952">
    <property type="component" value="Chromosome CBM2613_b"/>
</dbReference>
<proteinExistence type="predicted"/>
<evidence type="ECO:0000313" key="1">
    <source>
        <dbReference type="EMBL" id="SOZ66522.1"/>
    </source>
</evidence>
<evidence type="ECO:0000313" key="2">
    <source>
        <dbReference type="Proteomes" id="UP000256952"/>
    </source>
</evidence>